<keyword evidence="7" id="KW-1185">Reference proteome</keyword>
<comment type="similarity">
    <text evidence="1">Belongs to the bacterial solute-binding protein 1 family.</text>
</comment>
<name>A0ABU2JZ99_9ACTN</name>
<organism evidence="6 7">
    <name type="scientific">Streptomyces chisholmiae</name>
    <dbReference type="NCBI Taxonomy" id="3075540"/>
    <lineage>
        <taxon>Bacteria</taxon>
        <taxon>Bacillati</taxon>
        <taxon>Actinomycetota</taxon>
        <taxon>Actinomycetes</taxon>
        <taxon>Kitasatosporales</taxon>
        <taxon>Streptomycetaceae</taxon>
        <taxon>Streptomyces</taxon>
    </lineage>
</organism>
<evidence type="ECO:0000256" key="5">
    <source>
        <dbReference type="SAM" id="SignalP"/>
    </source>
</evidence>
<dbReference type="InterPro" id="IPR050490">
    <property type="entry name" value="Bact_solute-bd_prot1"/>
</dbReference>
<feature type="region of interest" description="Disordered" evidence="4">
    <location>
        <begin position="366"/>
        <end position="391"/>
    </location>
</feature>
<feature type="chain" id="PRO_5047494145" evidence="5">
    <location>
        <begin position="26"/>
        <end position="472"/>
    </location>
</feature>
<accession>A0ABU2JZ99</accession>
<protein>
    <submittedName>
        <fullName evidence="6">Extracellular solute-binding protein</fullName>
    </submittedName>
</protein>
<feature type="signal peptide" evidence="5">
    <location>
        <begin position="1"/>
        <end position="25"/>
    </location>
</feature>
<evidence type="ECO:0000256" key="1">
    <source>
        <dbReference type="ARBA" id="ARBA00008520"/>
    </source>
</evidence>
<reference evidence="7" key="1">
    <citation type="submission" date="2023-07" db="EMBL/GenBank/DDBJ databases">
        <title>30 novel species of actinomycetes from the DSMZ collection.</title>
        <authorList>
            <person name="Nouioui I."/>
        </authorList>
    </citation>
    <scope>NUCLEOTIDE SEQUENCE [LARGE SCALE GENOMIC DNA]</scope>
    <source>
        <strain evidence="7">DSM 44915</strain>
    </source>
</reference>
<evidence type="ECO:0000256" key="4">
    <source>
        <dbReference type="SAM" id="MobiDB-lite"/>
    </source>
</evidence>
<evidence type="ECO:0000313" key="7">
    <source>
        <dbReference type="Proteomes" id="UP001183410"/>
    </source>
</evidence>
<keyword evidence="3 5" id="KW-0732">Signal</keyword>
<sequence>MREAALVGAALLALATACTGGPAPAAITPGPAPPDDVPLVVVSAADLTSPDESGVRQSLIDAWNERSPIKARLVELSSTDGDARAEVLAGLQSGAAEYDVLNLDVSWIPEFAAAGLVTELDERLVEPEFVADVARTGWWRDRLYAVPFNTDVGLLYYRRDLLESVDLWGDSLPALYAGRAGGQRTATYVTQLRPYEGLVVNVLEALWTAVPDRALVDADGDYVGTLPQLEAGLGLLRDIADRAHLSTAALDADETGALEEFARLDGGTALMRNWPFALNRVADRLAADRVPFGVTRLPGVAALGGQSLAVAASSPRAAAAEELIRFLTGDPANQARLLDAGFAPALSAAYRLPADFGRADCEPTLRVATPTTDDGSGWAGTSGSGEEARWRPDRRAHAALLWCALQDARSRPATPYYRQFSQVIQEEVGRLLTEDPARGQSVEETAERLHARLPLALQGRLPPPTGPQDHGG</sequence>
<evidence type="ECO:0000256" key="2">
    <source>
        <dbReference type="ARBA" id="ARBA00022448"/>
    </source>
</evidence>
<keyword evidence="2" id="KW-0813">Transport</keyword>
<dbReference type="Gene3D" id="3.40.190.10">
    <property type="entry name" value="Periplasmic binding protein-like II"/>
    <property type="match status" value="2"/>
</dbReference>
<dbReference type="RefSeq" id="WP_311670394.1">
    <property type="nucleotide sequence ID" value="NZ_JAVREO010000025.1"/>
</dbReference>
<feature type="region of interest" description="Disordered" evidence="4">
    <location>
        <begin position="453"/>
        <end position="472"/>
    </location>
</feature>
<evidence type="ECO:0000256" key="3">
    <source>
        <dbReference type="ARBA" id="ARBA00022729"/>
    </source>
</evidence>
<dbReference type="PANTHER" id="PTHR43649">
    <property type="entry name" value="ARABINOSE-BINDING PROTEIN-RELATED"/>
    <property type="match status" value="1"/>
</dbReference>
<dbReference type="PROSITE" id="PS51257">
    <property type="entry name" value="PROKAR_LIPOPROTEIN"/>
    <property type="match status" value="1"/>
</dbReference>
<dbReference type="Pfam" id="PF13416">
    <property type="entry name" value="SBP_bac_8"/>
    <property type="match status" value="1"/>
</dbReference>
<dbReference type="EMBL" id="JAVREO010000025">
    <property type="protein sequence ID" value="MDT0270326.1"/>
    <property type="molecule type" value="Genomic_DNA"/>
</dbReference>
<dbReference type="SUPFAM" id="SSF53850">
    <property type="entry name" value="Periplasmic binding protein-like II"/>
    <property type="match status" value="1"/>
</dbReference>
<proteinExistence type="inferred from homology"/>
<evidence type="ECO:0000313" key="6">
    <source>
        <dbReference type="EMBL" id="MDT0270326.1"/>
    </source>
</evidence>
<gene>
    <name evidence="6" type="ORF">RM844_29045</name>
</gene>
<comment type="caution">
    <text evidence="6">The sequence shown here is derived from an EMBL/GenBank/DDBJ whole genome shotgun (WGS) entry which is preliminary data.</text>
</comment>
<dbReference type="PANTHER" id="PTHR43649:SF34">
    <property type="entry name" value="ABC TRANSPORTER PERIPLASMIC-BINDING PROTEIN YCJN-RELATED"/>
    <property type="match status" value="1"/>
</dbReference>
<dbReference type="Proteomes" id="UP001183410">
    <property type="component" value="Unassembled WGS sequence"/>
</dbReference>
<dbReference type="InterPro" id="IPR006059">
    <property type="entry name" value="SBP"/>
</dbReference>